<evidence type="ECO:0000313" key="2">
    <source>
        <dbReference type="EMBL" id="QOV88610.1"/>
    </source>
</evidence>
<sequence length="200" mass="21761">MSDPTPPPGDLSGFQPSSPPPPPQQAPLSARVPEKVARGVFTTGQVVLDGPKEFVVDFFQHLTRPHQVVARVVMTPQTISELIAALKQNIENFSKAFGPPPVLPLPQPGRTNLQELYDNFKVPDDMLSGVYANGVLIGHSPSEFFFDFLTGFFPAAAVSARVFLPAGQAPRFLTALENGMKQYKTKMSGQQPPQQPPRDV</sequence>
<dbReference type="Pfam" id="PF11950">
    <property type="entry name" value="DUF3467"/>
    <property type="match status" value="2"/>
</dbReference>
<reference evidence="2 3" key="1">
    <citation type="submission" date="2020-10" db="EMBL/GenBank/DDBJ databases">
        <title>Wide distribution of Phycisphaera-like planctomycetes from WD2101 soil group in peatlands and genome analysis of the first cultivated representative.</title>
        <authorList>
            <person name="Dedysh S.N."/>
            <person name="Beletsky A.V."/>
            <person name="Ivanova A."/>
            <person name="Kulichevskaya I.S."/>
            <person name="Suzina N.E."/>
            <person name="Philippov D.A."/>
            <person name="Rakitin A.L."/>
            <person name="Mardanov A.V."/>
            <person name="Ravin N.V."/>
        </authorList>
    </citation>
    <scope>NUCLEOTIDE SEQUENCE [LARGE SCALE GENOMIC DNA]</scope>
    <source>
        <strain evidence="2 3">M1803</strain>
    </source>
</reference>
<feature type="region of interest" description="Disordered" evidence="1">
    <location>
        <begin position="1"/>
        <end position="29"/>
    </location>
</feature>
<dbReference type="EMBL" id="CP063458">
    <property type="protein sequence ID" value="QOV88610.1"/>
    <property type="molecule type" value="Genomic_DNA"/>
</dbReference>
<evidence type="ECO:0000256" key="1">
    <source>
        <dbReference type="SAM" id="MobiDB-lite"/>
    </source>
</evidence>
<evidence type="ECO:0000313" key="3">
    <source>
        <dbReference type="Proteomes" id="UP000593765"/>
    </source>
</evidence>
<accession>A0A7M2WVV1</accession>
<gene>
    <name evidence="2" type="ORF">IPV69_20565</name>
</gene>
<dbReference type="RefSeq" id="WP_206291603.1">
    <property type="nucleotide sequence ID" value="NZ_CP063458.1"/>
</dbReference>
<keyword evidence="3" id="KW-1185">Reference proteome</keyword>
<dbReference type="AlphaFoldDB" id="A0A7M2WVV1"/>
<dbReference type="KEGG" id="hbs:IPV69_20565"/>
<organism evidence="2 3">
    <name type="scientific">Humisphaera borealis</name>
    <dbReference type="NCBI Taxonomy" id="2807512"/>
    <lineage>
        <taxon>Bacteria</taxon>
        <taxon>Pseudomonadati</taxon>
        <taxon>Planctomycetota</taxon>
        <taxon>Phycisphaerae</taxon>
        <taxon>Tepidisphaerales</taxon>
        <taxon>Tepidisphaeraceae</taxon>
        <taxon>Humisphaera</taxon>
    </lineage>
</organism>
<protein>
    <submittedName>
        <fullName evidence="2">DUF3467 domain-containing protein</fullName>
    </submittedName>
</protein>
<dbReference type="InterPro" id="IPR021857">
    <property type="entry name" value="DUF3467"/>
</dbReference>
<dbReference type="Proteomes" id="UP000593765">
    <property type="component" value="Chromosome"/>
</dbReference>
<proteinExistence type="predicted"/>
<name>A0A7M2WVV1_9BACT</name>